<dbReference type="Pfam" id="PF20231">
    <property type="entry name" value="DUF6589"/>
    <property type="match status" value="1"/>
</dbReference>
<dbReference type="InterPro" id="IPR046496">
    <property type="entry name" value="DUF6589"/>
</dbReference>
<protein>
    <recommendedName>
        <fullName evidence="1">DUF6589 domain-containing protein</fullName>
    </recommendedName>
</protein>
<name>A0AAD6UP15_9AGAR</name>
<organism evidence="2 3">
    <name type="scientific">Mycena pura</name>
    <dbReference type="NCBI Taxonomy" id="153505"/>
    <lineage>
        <taxon>Eukaryota</taxon>
        <taxon>Fungi</taxon>
        <taxon>Dikarya</taxon>
        <taxon>Basidiomycota</taxon>
        <taxon>Agaricomycotina</taxon>
        <taxon>Agaricomycetes</taxon>
        <taxon>Agaricomycetidae</taxon>
        <taxon>Agaricales</taxon>
        <taxon>Marasmiineae</taxon>
        <taxon>Mycenaceae</taxon>
        <taxon>Mycena</taxon>
    </lineage>
</organism>
<dbReference type="Proteomes" id="UP001219525">
    <property type="component" value="Unassembled WGS sequence"/>
</dbReference>
<evidence type="ECO:0000313" key="2">
    <source>
        <dbReference type="EMBL" id="KAJ7187587.1"/>
    </source>
</evidence>
<dbReference type="AlphaFoldDB" id="A0AAD6UP15"/>
<comment type="caution">
    <text evidence="2">The sequence shown here is derived from an EMBL/GenBank/DDBJ whole genome shotgun (WGS) entry which is preliminary data.</text>
</comment>
<proteinExistence type="predicted"/>
<keyword evidence="3" id="KW-1185">Reference proteome</keyword>
<sequence length="679" mass="76606">MDPNYFYHDAHPAPGTRLAPYRVPSTHLRRSPLLLPALLYRPVPGLQCLAPLSQLHLGFITKDFRSLGTFLEVLFHVRDPNATDPRANNHEKAVTAFLQGASSIGAVDIIELIYRHPQSRPPKAHPEYQCYFSPPDVSAPTAICFARPALSSWALQLVGSEMHKQIGTLTQNDPADPNDITQLRASTNGRAKHIRVATWNNLARASTPWMAGMYKRRAPAVWYITECMGAPTVKGAIVVRKRRPHPTIQVGVISSLTLSRNRYASGYLALPLAIWQFACQSHVDEKRVMSRFGLSVHDSTARACLDSLTESSLTELRKSVADGIAAGTMRWQVVLDNVQQYCRQRDHRIGRADTLKIGTAATAILLEDCAPDAFDLQDHLDRVMQRERKELTVDTLLADIDWDYIQELMALHWVLILVTFIPQLAHLRKDVTALFNSDKMTKLRLRWRIAVFQGLGTNAERETETQGMMRTILDFFQQMGLDEKAVNNLIVMVRGDGASVAAMWRIKKFLAAHPGHYKAFRYLVPPGPEIWHTRWTQLNALATNHYDSVASADPASLSKSAAAAGAKRPSNLKKVDFFPTSRSMELFFEARVLDCWRLSFKTDNVIQYFESPRTTIPDVQTLWNSAKLLVRRYASQDAYYNALNPDLSDLANETMKFPRGTAWAARRRGGWGKRQKLRL</sequence>
<evidence type="ECO:0000259" key="1">
    <source>
        <dbReference type="Pfam" id="PF20231"/>
    </source>
</evidence>
<gene>
    <name evidence="2" type="ORF">GGX14DRAFT_580947</name>
</gene>
<accession>A0AAD6UP15</accession>
<reference evidence="2" key="1">
    <citation type="submission" date="2023-03" db="EMBL/GenBank/DDBJ databases">
        <title>Massive genome expansion in bonnet fungi (Mycena s.s.) driven by repeated elements and novel gene families across ecological guilds.</title>
        <authorList>
            <consortium name="Lawrence Berkeley National Laboratory"/>
            <person name="Harder C.B."/>
            <person name="Miyauchi S."/>
            <person name="Viragh M."/>
            <person name="Kuo A."/>
            <person name="Thoen E."/>
            <person name="Andreopoulos B."/>
            <person name="Lu D."/>
            <person name="Skrede I."/>
            <person name="Drula E."/>
            <person name="Henrissat B."/>
            <person name="Morin E."/>
            <person name="Kohler A."/>
            <person name="Barry K."/>
            <person name="LaButti K."/>
            <person name="Morin E."/>
            <person name="Salamov A."/>
            <person name="Lipzen A."/>
            <person name="Mereny Z."/>
            <person name="Hegedus B."/>
            <person name="Baldrian P."/>
            <person name="Stursova M."/>
            <person name="Weitz H."/>
            <person name="Taylor A."/>
            <person name="Grigoriev I.V."/>
            <person name="Nagy L.G."/>
            <person name="Martin F."/>
            <person name="Kauserud H."/>
        </authorList>
    </citation>
    <scope>NUCLEOTIDE SEQUENCE</scope>
    <source>
        <strain evidence="2">9144</strain>
    </source>
</reference>
<dbReference type="EMBL" id="JARJCW010000191">
    <property type="protein sequence ID" value="KAJ7187587.1"/>
    <property type="molecule type" value="Genomic_DNA"/>
</dbReference>
<evidence type="ECO:0000313" key="3">
    <source>
        <dbReference type="Proteomes" id="UP001219525"/>
    </source>
</evidence>
<feature type="domain" description="DUF6589" evidence="1">
    <location>
        <begin position="387"/>
        <end position="646"/>
    </location>
</feature>